<protein>
    <submittedName>
        <fullName evidence="1">Uncharacterized protein</fullName>
    </submittedName>
</protein>
<sequence>MAPPDPTRIPSTARAIIGFHPSMRSGDRFLLCIHFKVDQYYQPTPEQNFLASASIAYVFDSSGRRSIEFSGISGQIYNTWAFTIGPNVYGIEEGIYVLIYGMCGDAIPATVEVTCEWIDNGYHYFVRKFISNRSTTAVVRENSDRERAFFMALQAVCIGQEARFGHEDSPWRSLVGRTLRGAMGTQNIMFMYY</sequence>
<evidence type="ECO:0000313" key="2">
    <source>
        <dbReference type="Proteomes" id="UP000319160"/>
    </source>
</evidence>
<dbReference type="Proteomes" id="UP000319160">
    <property type="component" value="Unassembled WGS sequence"/>
</dbReference>
<evidence type="ECO:0000313" key="1">
    <source>
        <dbReference type="EMBL" id="TRX93378.1"/>
    </source>
</evidence>
<name>A0A553HZJ4_9PEZI</name>
<organism evidence="1 2">
    <name type="scientific">Xylaria flabelliformis</name>
    <dbReference type="NCBI Taxonomy" id="2512241"/>
    <lineage>
        <taxon>Eukaryota</taxon>
        <taxon>Fungi</taxon>
        <taxon>Dikarya</taxon>
        <taxon>Ascomycota</taxon>
        <taxon>Pezizomycotina</taxon>
        <taxon>Sordariomycetes</taxon>
        <taxon>Xylariomycetidae</taxon>
        <taxon>Xylariales</taxon>
        <taxon>Xylariaceae</taxon>
        <taxon>Xylaria</taxon>
    </lineage>
</organism>
<accession>A0A553HZJ4</accession>
<keyword evidence="2" id="KW-1185">Reference proteome</keyword>
<reference evidence="2" key="1">
    <citation type="submission" date="2019-06" db="EMBL/GenBank/DDBJ databases">
        <title>Draft genome sequence of the griseofulvin-producing fungus Xylaria cubensis strain G536.</title>
        <authorList>
            <person name="Mead M.E."/>
            <person name="Raja H.A."/>
            <person name="Steenwyk J.L."/>
            <person name="Knowles S.L."/>
            <person name="Oberlies N.H."/>
            <person name="Rokas A."/>
        </authorList>
    </citation>
    <scope>NUCLEOTIDE SEQUENCE [LARGE SCALE GENOMIC DNA]</scope>
    <source>
        <strain evidence="2">G536</strain>
    </source>
</reference>
<dbReference type="AlphaFoldDB" id="A0A553HZJ4"/>
<proteinExistence type="predicted"/>
<dbReference type="EMBL" id="VFLP01000029">
    <property type="protein sequence ID" value="TRX93378.1"/>
    <property type="molecule type" value="Genomic_DNA"/>
</dbReference>
<comment type="caution">
    <text evidence="1">The sequence shown here is derived from an EMBL/GenBank/DDBJ whole genome shotgun (WGS) entry which is preliminary data.</text>
</comment>
<gene>
    <name evidence="1" type="ORF">FHL15_005653</name>
</gene>